<dbReference type="InterPro" id="IPR016169">
    <property type="entry name" value="FAD-bd_PCMH_sub2"/>
</dbReference>
<dbReference type="InterPro" id="IPR016167">
    <property type="entry name" value="FAD-bd_PCMH_sub1"/>
</dbReference>
<dbReference type="InterPro" id="IPR016166">
    <property type="entry name" value="FAD-bd_PCMH"/>
</dbReference>
<feature type="domain" description="FAD-binding PCMH-type" evidence="1">
    <location>
        <begin position="30"/>
        <end position="194"/>
    </location>
</feature>
<dbReference type="Gene3D" id="3.30.465.10">
    <property type="match status" value="1"/>
</dbReference>
<sequence>MDNKYKLIVDSFGKEKFKFNESLKDYTALQVGGPAKLFFIAFTERELVKAVRMCRDLKLPFFIFGTGSKIMMSDMGFEGLVIKNRTKNIQTVSVKGKVTKFGIGVEEALVEVEAGVSVSRFCEYLSNQGLSTGDMEGIPGSIGGNLFLNRFLQRLVKSIKVLDLDSEITQIGSDDLNFKRHIIISAVLKVKAGT</sequence>
<dbReference type="PANTHER" id="PTHR21071:SF4">
    <property type="entry name" value="UDP-N-ACETYLENOLPYRUVOYLGLUCOSAMINE REDUCTASE"/>
    <property type="match status" value="1"/>
</dbReference>
<dbReference type="AlphaFoldDB" id="A0A1F5JC19"/>
<name>A0A1F5JC19_9BACT</name>
<dbReference type="SUPFAM" id="SSF56176">
    <property type="entry name" value="FAD-binding/transporter-associated domain-like"/>
    <property type="match status" value="1"/>
</dbReference>
<dbReference type="EMBL" id="MFCX01000015">
    <property type="protein sequence ID" value="OGE26174.1"/>
    <property type="molecule type" value="Genomic_DNA"/>
</dbReference>
<dbReference type="InterPro" id="IPR003170">
    <property type="entry name" value="MurB"/>
</dbReference>
<proteinExistence type="predicted"/>
<accession>A0A1F5JC19</accession>
<dbReference type="GO" id="GO:0071949">
    <property type="term" value="F:FAD binding"/>
    <property type="evidence" value="ECO:0007669"/>
    <property type="project" value="InterPro"/>
</dbReference>
<gene>
    <name evidence="2" type="ORF">A3C26_01470</name>
</gene>
<comment type="caution">
    <text evidence="2">The sequence shown here is derived from an EMBL/GenBank/DDBJ whole genome shotgun (WGS) entry which is preliminary data.</text>
</comment>
<dbReference type="InterPro" id="IPR036318">
    <property type="entry name" value="FAD-bd_PCMH-like_sf"/>
</dbReference>
<protein>
    <recommendedName>
        <fullName evidence="1">FAD-binding PCMH-type domain-containing protein</fullName>
    </recommendedName>
</protein>
<dbReference type="Proteomes" id="UP000177042">
    <property type="component" value="Unassembled WGS sequence"/>
</dbReference>
<organism evidence="2 3">
    <name type="scientific">Candidatus Daviesbacteria bacterium RIFCSPHIGHO2_02_FULL_39_12</name>
    <dbReference type="NCBI Taxonomy" id="1797770"/>
    <lineage>
        <taxon>Bacteria</taxon>
        <taxon>Candidatus Daviesiibacteriota</taxon>
    </lineage>
</organism>
<dbReference type="Pfam" id="PF01565">
    <property type="entry name" value="FAD_binding_4"/>
    <property type="match status" value="1"/>
</dbReference>
<reference evidence="2 3" key="1">
    <citation type="journal article" date="2016" name="Nat. Commun.">
        <title>Thousands of microbial genomes shed light on interconnected biogeochemical processes in an aquifer system.</title>
        <authorList>
            <person name="Anantharaman K."/>
            <person name="Brown C.T."/>
            <person name="Hug L.A."/>
            <person name="Sharon I."/>
            <person name="Castelle C.J."/>
            <person name="Probst A.J."/>
            <person name="Thomas B.C."/>
            <person name="Singh A."/>
            <person name="Wilkins M.J."/>
            <person name="Karaoz U."/>
            <person name="Brodie E.L."/>
            <person name="Williams K.H."/>
            <person name="Hubbard S.S."/>
            <person name="Banfield J.F."/>
        </authorList>
    </citation>
    <scope>NUCLEOTIDE SEQUENCE [LARGE SCALE GENOMIC DNA]</scope>
</reference>
<dbReference type="Gene3D" id="3.30.43.10">
    <property type="entry name" value="Uridine Diphospho-n-acetylenolpyruvylglucosamine Reductase, domain 2"/>
    <property type="match status" value="1"/>
</dbReference>
<dbReference type="GO" id="GO:0005829">
    <property type="term" value="C:cytosol"/>
    <property type="evidence" value="ECO:0007669"/>
    <property type="project" value="TreeGrafter"/>
</dbReference>
<evidence type="ECO:0000313" key="3">
    <source>
        <dbReference type="Proteomes" id="UP000177042"/>
    </source>
</evidence>
<dbReference type="PROSITE" id="PS51387">
    <property type="entry name" value="FAD_PCMH"/>
    <property type="match status" value="1"/>
</dbReference>
<dbReference type="GO" id="GO:0071555">
    <property type="term" value="P:cell wall organization"/>
    <property type="evidence" value="ECO:0007669"/>
    <property type="project" value="TreeGrafter"/>
</dbReference>
<dbReference type="GO" id="GO:0008762">
    <property type="term" value="F:UDP-N-acetylmuramate dehydrogenase activity"/>
    <property type="evidence" value="ECO:0007669"/>
    <property type="project" value="InterPro"/>
</dbReference>
<dbReference type="PANTHER" id="PTHR21071">
    <property type="entry name" value="UDP-N-ACETYLENOLPYRUVOYLGLUCOSAMINE REDUCTASE"/>
    <property type="match status" value="1"/>
</dbReference>
<evidence type="ECO:0000313" key="2">
    <source>
        <dbReference type="EMBL" id="OGE26174.1"/>
    </source>
</evidence>
<evidence type="ECO:0000259" key="1">
    <source>
        <dbReference type="PROSITE" id="PS51387"/>
    </source>
</evidence>
<dbReference type="InterPro" id="IPR006094">
    <property type="entry name" value="Oxid_FAD_bind_N"/>
</dbReference>